<dbReference type="PANTHER" id="PTHR10556:SF35">
    <property type="entry name" value="3-OXO-5-ALPHA-STEROID 4-DEHYDROGENASE FAMILY PROTEIN"/>
    <property type="match status" value="1"/>
</dbReference>
<dbReference type="PROSITE" id="PS50244">
    <property type="entry name" value="S5A_REDUCTASE"/>
    <property type="match status" value="1"/>
</dbReference>
<dbReference type="Gene3D" id="1.20.120.1630">
    <property type="match status" value="1"/>
</dbReference>
<evidence type="ECO:0000313" key="9">
    <source>
        <dbReference type="Proteomes" id="UP001632038"/>
    </source>
</evidence>
<keyword evidence="9" id="KW-1185">Reference proteome</keyword>
<gene>
    <name evidence="8" type="ORF">CASFOL_001702</name>
</gene>
<comment type="similarity">
    <text evidence="2">Belongs to the steroid 5-alpha reductase family.</text>
</comment>
<comment type="caution">
    <text evidence="8">The sequence shown here is derived from an EMBL/GenBank/DDBJ whole genome shotgun (WGS) entry which is preliminary data.</text>
</comment>
<sequence length="273" mass="30554">MYDVMTVLTKVIYPAPGSLVINLLSVGSCLSLSNAGWMETKGIHMQYSKLGDDHNKENNNNKKVKKVPSKVGMSVIYAPAFVAGLSSFLIYPIDFRFTLLCSAVTLHFFKRLFEVLFVHKYSGSMEVGAMVTISLSYFVNAAGLIHNQHLMHSLSQPSIDLKGVGIPIFLIGIAGNYYHHYLLSKLRTTNSDNNKGYKIPRGGLFGLVICPHYLFEIVGFVGISCISQTVYAVLYTVGTTFYLMGRSYATRKWYESKFEDFPVDVKALFPYVF</sequence>
<keyword evidence="5 6" id="KW-0472">Membrane</keyword>
<comment type="subcellular location">
    <subcellularLocation>
        <location evidence="1">Membrane</location>
        <topology evidence="1">Multi-pass membrane protein</topology>
    </subcellularLocation>
</comment>
<dbReference type="Proteomes" id="UP001632038">
    <property type="component" value="Unassembled WGS sequence"/>
</dbReference>
<keyword evidence="3 6" id="KW-0812">Transmembrane</keyword>
<feature type="transmembrane region" description="Helical" evidence="6">
    <location>
        <begin position="71"/>
        <end position="91"/>
    </location>
</feature>
<dbReference type="Pfam" id="PF02544">
    <property type="entry name" value="Steroid_dh"/>
    <property type="match status" value="1"/>
</dbReference>
<evidence type="ECO:0000256" key="3">
    <source>
        <dbReference type="ARBA" id="ARBA00022692"/>
    </source>
</evidence>
<name>A0ABD3ECX0_9LAMI</name>
<feature type="transmembrane region" description="Helical" evidence="6">
    <location>
        <begin position="12"/>
        <end position="37"/>
    </location>
</feature>
<keyword evidence="4 6" id="KW-1133">Transmembrane helix</keyword>
<dbReference type="AlphaFoldDB" id="A0ABD3ECX0"/>
<dbReference type="InterPro" id="IPR001104">
    <property type="entry name" value="3-oxo-5_a-steroid_4-DH_C"/>
</dbReference>
<evidence type="ECO:0000259" key="7">
    <source>
        <dbReference type="Pfam" id="PF02544"/>
    </source>
</evidence>
<dbReference type="EMBL" id="JAVIJP010000005">
    <property type="protein sequence ID" value="KAL3652021.1"/>
    <property type="molecule type" value="Genomic_DNA"/>
</dbReference>
<evidence type="ECO:0000256" key="2">
    <source>
        <dbReference type="ARBA" id="ARBA00007742"/>
    </source>
</evidence>
<accession>A0ABD3ECX0</accession>
<evidence type="ECO:0000256" key="5">
    <source>
        <dbReference type="ARBA" id="ARBA00023136"/>
    </source>
</evidence>
<feature type="transmembrane region" description="Helical" evidence="6">
    <location>
        <begin position="204"/>
        <end position="223"/>
    </location>
</feature>
<dbReference type="InterPro" id="IPR039357">
    <property type="entry name" value="SRD5A/TECR"/>
</dbReference>
<dbReference type="GO" id="GO:0016020">
    <property type="term" value="C:membrane"/>
    <property type="evidence" value="ECO:0007669"/>
    <property type="project" value="UniProtKB-SubCell"/>
</dbReference>
<evidence type="ECO:0000256" key="6">
    <source>
        <dbReference type="SAM" id="Phobius"/>
    </source>
</evidence>
<feature type="transmembrane region" description="Helical" evidence="6">
    <location>
        <begin position="165"/>
        <end position="183"/>
    </location>
</feature>
<dbReference type="PANTHER" id="PTHR10556">
    <property type="entry name" value="3-OXO-5-ALPHA-STEROID 4-DEHYDROGENASE"/>
    <property type="match status" value="1"/>
</dbReference>
<evidence type="ECO:0000256" key="1">
    <source>
        <dbReference type="ARBA" id="ARBA00004141"/>
    </source>
</evidence>
<organism evidence="8 9">
    <name type="scientific">Castilleja foliolosa</name>
    <dbReference type="NCBI Taxonomy" id="1961234"/>
    <lineage>
        <taxon>Eukaryota</taxon>
        <taxon>Viridiplantae</taxon>
        <taxon>Streptophyta</taxon>
        <taxon>Embryophyta</taxon>
        <taxon>Tracheophyta</taxon>
        <taxon>Spermatophyta</taxon>
        <taxon>Magnoliopsida</taxon>
        <taxon>eudicotyledons</taxon>
        <taxon>Gunneridae</taxon>
        <taxon>Pentapetalae</taxon>
        <taxon>asterids</taxon>
        <taxon>lamiids</taxon>
        <taxon>Lamiales</taxon>
        <taxon>Orobanchaceae</taxon>
        <taxon>Pedicularideae</taxon>
        <taxon>Castillejinae</taxon>
        <taxon>Castilleja</taxon>
    </lineage>
</organism>
<evidence type="ECO:0000313" key="8">
    <source>
        <dbReference type="EMBL" id="KAL3652021.1"/>
    </source>
</evidence>
<proteinExistence type="inferred from homology"/>
<reference evidence="9" key="1">
    <citation type="journal article" date="2024" name="IScience">
        <title>Strigolactones Initiate the Formation of Haustorium-like Structures in Castilleja.</title>
        <authorList>
            <person name="Buerger M."/>
            <person name="Peterson D."/>
            <person name="Chory J."/>
        </authorList>
    </citation>
    <scope>NUCLEOTIDE SEQUENCE [LARGE SCALE GENOMIC DNA]</scope>
</reference>
<feature type="transmembrane region" description="Helical" evidence="6">
    <location>
        <begin position="229"/>
        <end position="249"/>
    </location>
</feature>
<protein>
    <recommendedName>
        <fullName evidence="7">3-oxo-5-alpha-steroid 4-dehydrogenase C-terminal domain-containing protein</fullName>
    </recommendedName>
</protein>
<feature type="domain" description="3-oxo-5-alpha-steroid 4-dehydrogenase C-terminal" evidence="7">
    <location>
        <begin position="138"/>
        <end position="273"/>
    </location>
</feature>
<dbReference type="FunFam" id="1.20.120.1630:FF:000017">
    <property type="entry name" value="3-oxo-5-alpha-steroid 4-dehydrogenase family protein"/>
    <property type="match status" value="1"/>
</dbReference>
<evidence type="ECO:0000256" key="4">
    <source>
        <dbReference type="ARBA" id="ARBA00022989"/>
    </source>
</evidence>